<evidence type="ECO:0000313" key="3">
    <source>
        <dbReference type="Proteomes" id="UP000298030"/>
    </source>
</evidence>
<feature type="compositionally biased region" description="Polar residues" evidence="1">
    <location>
        <begin position="849"/>
        <end position="858"/>
    </location>
</feature>
<name>A0A4Y7SYM4_COPMI</name>
<feature type="compositionally biased region" description="Low complexity" evidence="1">
    <location>
        <begin position="693"/>
        <end position="706"/>
    </location>
</feature>
<feature type="compositionally biased region" description="Low complexity" evidence="1">
    <location>
        <begin position="651"/>
        <end position="662"/>
    </location>
</feature>
<comment type="caution">
    <text evidence="2">The sequence shown here is derived from an EMBL/GenBank/DDBJ whole genome shotgun (WGS) entry which is preliminary data.</text>
</comment>
<reference evidence="2 3" key="1">
    <citation type="journal article" date="2019" name="Nat. Ecol. Evol.">
        <title>Megaphylogeny resolves global patterns of mushroom evolution.</title>
        <authorList>
            <person name="Varga T."/>
            <person name="Krizsan K."/>
            <person name="Foldi C."/>
            <person name="Dima B."/>
            <person name="Sanchez-Garcia M."/>
            <person name="Sanchez-Ramirez S."/>
            <person name="Szollosi G.J."/>
            <person name="Szarkandi J.G."/>
            <person name="Papp V."/>
            <person name="Albert L."/>
            <person name="Andreopoulos W."/>
            <person name="Angelini C."/>
            <person name="Antonin V."/>
            <person name="Barry K.W."/>
            <person name="Bougher N.L."/>
            <person name="Buchanan P."/>
            <person name="Buyck B."/>
            <person name="Bense V."/>
            <person name="Catcheside P."/>
            <person name="Chovatia M."/>
            <person name="Cooper J."/>
            <person name="Damon W."/>
            <person name="Desjardin D."/>
            <person name="Finy P."/>
            <person name="Geml J."/>
            <person name="Haridas S."/>
            <person name="Hughes K."/>
            <person name="Justo A."/>
            <person name="Karasinski D."/>
            <person name="Kautmanova I."/>
            <person name="Kiss B."/>
            <person name="Kocsube S."/>
            <person name="Kotiranta H."/>
            <person name="LaButti K.M."/>
            <person name="Lechner B.E."/>
            <person name="Liimatainen K."/>
            <person name="Lipzen A."/>
            <person name="Lukacs Z."/>
            <person name="Mihaltcheva S."/>
            <person name="Morgado L.N."/>
            <person name="Niskanen T."/>
            <person name="Noordeloos M.E."/>
            <person name="Ohm R.A."/>
            <person name="Ortiz-Santana B."/>
            <person name="Ovrebo C."/>
            <person name="Racz N."/>
            <person name="Riley R."/>
            <person name="Savchenko A."/>
            <person name="Shiryaev A."/>
            <person name="Soop K."/>
            <person name="Spirin V."/>
            <person name="Szebenyi C."/>
            <person name="Tomsovsky M."/>
            <person name="Tulloss R.E."/>
            <person name="Uehling J."/>
            <person name="Grigoriev I.V."/>
            <person name="Vagvolgyi C."/>
            <person name="Papp T."/>
            <person name="Martin F.M."/>
            <person name="Miettinen O."/>
            <person name="Hibbett D.S."/>
            <person name="Nagy L.G."/>
        </authorList>
    </citation>
    <scope>NUCLEOTIDE SEQUENCE [LARGE SCALE GENOMIC DNA]</scope>
    <source>
        <strain evidence="2 3">FP101781</strain>
    </source>
</reference>
<dbReference type="STRING" id="71717.A0A4Y7SYM4"/>
<feature type="compositionally biased region" description="Pro residues" evidence="1">
    <location>
        <begin position="16"/>
        <end position="27"/>
    </location>
</feature>
<accession>A0A4Y7SYM4</accession>
<proteinExistence type="predicted"/>
<feature type="region of interest" description="Disordered" evidence="1">
    <location>
        <begin position="773"/>
        <end position="870"/>
    </location>
</feature>
<dbReference type="AlphaFoldDB" id="A0A4Y7SYM4"/>
<feature type="region of interest" description="Disordered" evidence="1">
    <location>
        <begin position="356"/>
        <end position="388"/>
    </location>
</feature>
<sequence>MSVRKPHLPLLIDAFPVPPSHIPPTPSPGLTSTSFNPPPSRPPSAPLPPVPGPSRLTEADTLQLLLSTRGNRSRPSSKYSVASSHHNRDSVLSTSSAHSYYSSSYSSRPSPRIPSASDRSSTPSIPTSPSSFNRPSIAFSIDEESDNVLPPPALPRDVVSPMLPLSEDDDDAGVDHSPRRVRRRHQANESISSINMRDILGAVSAGEEDDVPASSKSNASPRPEASGLASSHSHKSSLAYLMFDEPLPLQLTPSRRSHSKSNSITLADLASSSTATLRSPSLPPTPVSPSRTNVAGRYPFSLSATMPPVRSPSPDIDTIIQSTPKPGKLSGARSFTMSHDQRKKLNSVRSVRSMRSIRTPADEFGLTPQPLRLSKTTVGRQESFDPDDSLDYIVEGVWKRSDQEDEKHVRELEKELENSGSDSDDSSIDLHTPLPHLMVRHGLLSPNSKLLPQSRSNTPYGTDGRPGSTMSTFSTVTKSGIIKDERDTPTRRVRHRDGKLLRGGVGLTTGLGWSDSEDEDAPSPLTKRLSTLQMKTRSSTLSSTSSNRPHPLSRSYSSGALNSNYLEEEDEPADEWGVRQTKISSVSNPPTAWSRKMSGTSASTRTSIASSGGRLSVASSNGRMSMASNGSYCVSDDYGTPLDRRRPGTRESASSVESSNNEIRTLSSGSTLSIPMPVTPQQDRNSPRIPSSLPGKKPLLGKNKALPPLPGCLSRVPSRANLSTSQGPPVKTPSKQSFPRARTFSSTSSSASTHSVVGVPSAVAHVRPLQLPRQIRTASAGDRPAVPVPSITSRAMRKASLPTNSVTPPTSTPSRSLSTNDKPRPRTGTGMVYKSSSNSSKLRPPMPLQSASLSTSSIGRPRPFAKPTAI</sequence>
<feature type="compositionally biased region" description="Low complexity" evidence="1">
    <location>
        <begin position="800"/>
        <end position="820"/>
    </location>
</feature>
<feature type="compositionally biased region" description="Pro residues" evidence="1">
    <location>
        <begin position="36"/>
        <end position="52"/>
    </location>
</feature>
<organism evidence="2 3">
    <name type="scientific">Coprinellus micaceus</name>
    <name type="common">Glistening ink-cap mushroom</name>
    <name type="synonym">Coprinus micaceus</name>
    <dbReference type="NCBI Taxonomy" id="71717"/>
    <lineage>
        <taxon>Eukaryota</taxon>
        <taxon>Fungi</taxon>
        <taxon>Dikarya</taxon>
        <taxon>Basidiomycota</taxon>
        <taxon>Agaricomycotina</taxon>
        <taxon>Agaricomycetes</taxon>
        <taxon>Agaricomycetidae</taxon>
        <taxon>Agaricales</taxon>
        <taxon>Agaricineae</taxon>
        <taxon>Psathyrellaceae</taxon>
        <taxon>Coprinellus</taxon>
    </lineage>
</organism>
<feature type="compositionally biased region" description="Polar residues" evidence="1">
    <location>
        <begin position="446"/>
        <end position="460"/>
    </location>
</feature>
<dbReference type="OrthoDB" id="3064136at2759"/>
<evidence type="ECO:0000313" key="2">
    <source>
        <dbReference type="EMBL" id="TEB26955.1"/>
    </source>
</evidence>
<feature type="compositionally biased region" description="Polar residues" evidence="1">
    <location>
        <begin position="663"/>
        <end position="684"/>
    </location>
</feature>
<feature type="compositionally biased region" description="Low complexity" evidence="1">
    <location>
        <begin position="536"/>
        <end position="546"/>
    </location>
</feature>
<feature type="compositionally biased region" description="Low complexity" evidence="1">
    <location>
        <begin position="90"/>
        <end position="131"/>
    </location>
</feature>
<feature type="compositionally biased region" description="Polar residues" evidence="1">
    <location>
        <begin position="617"/>
        <end position="632"/>
    </location>
</feature>
<feature type="compositionally biased region" description="Polar residues" evidence="1">
    <location>
        <begin position="581"/>
        <end position="591"/>
    </location>
</feature>
<feature type="region of interest" description="Disordered" evidence="1">
    <location>
        <begin position="250"/>
        <end position="333"/>
    </location>
</feature>
<dbReference type="Proteomes" id="UP000298030">
    <property type="component" value="Unassembled WGS sequence"/>
</dbReference>
<evidence type="ECO:0000256" key="1">
    <source>
        <dbReference type="SAM" id="MobiDB-lite"/>
    </source>
</evidence>
<feature type="region of interest" description="Disordered" evidence="1">
    <location>
        <begin position="446"/>
        <end position="473"/>
    </location>
</feature>
<feature type="compositionally biased region" description="Low complexity" evidence="1">
    <location>
        <begin position="598"/>
        <end position="614"/>
    </location>
</feature>
<feature type="region of interest" description="Disordered" evidence="1">
    <location>
        <begin position="401"/>
        <end position="428"/>
    </location>
</feature>
<dbReference type="EMBL" id="QPFP01000044">
    <property type="protein sequence ID" value="TEB26955.1"/>
    <property type="molecule type" value="Genomic_DNA"/>
</dbReference>
<feature type="compositionally biased region" description="Low complexity" evidence="1">
    <location>
        <begin position="737"/>
        <end position="755"/>
    </location>
</feature>
<feature type="compositionally biased region" description="Polar residues" evidence="1">
    <location>
        <begin position="554"/>
        <end position="565"/>
    </location>
</feature>
<feature type="compositionally biased region" description="Low complexity" evidence="1">
    <location>
        <begin position="265"/>
        <end position="280"/>
    </location>
</feature>
<feature type="compositionally biased region" description="Basic and acidic residues" evidence="1">
    <location>
        <begin position="401"/>
        <end position="417"/>
    </location>
</feature>
<keyword evidence="3" id="KW-1185">Reference proteome</keyword>
<gene>
    <name evidence="2" type="ORF">FA13DRAFT_1795204</name>
</gene>
<feature type="compositionally biased region" description="Low complexity" evidence="1">
    <location>
        <begin position="225"/>
        <end position="234"/>
    </location>
</feature>
<feature type="region of interest" description="Disordered" evidence="1">
    <location>
        <begin position="1"/>
        <end position="234"/>
    </location>
</feature>
<protein>
    <submittedName>
        <fullName evidence="2">Uncharacterized protein</fullName>
    </submittedName>
</protein>
<feature type="region of interest" description="Disordered" evidence="1">
    <location>
        <begin position="501"/>
        <end position="756"/>
    </location>
</feature>
<feature type="compositionally biased region" description="Polar residues" evidence="1">
    <location>
        <begin position="64"/>
        <end position="84"/>
    </location>
</feature>